<dbReference type="GO" id="GO:0008097">
    <property type="term" value="F:5S rRNA binding"/>
    <property type="evidence" value="ECO:0007669"/>
    <property type="project" value="TreeGrafter"/>
</dbReference>
<keyword evidence="5" id="KW-0687">Ribonucleoprotein</keyword>
<evidence type="ECO:0000256" key="4">
    <source>
        <dbReference type="ARBA" id="ARBA00023128"/>
    </source>
</evidence>
<evidence type="ECO:0000313" key="8">
    <source>
        <dbReference type="EMBL" id="CAB3360632.1"/>
    </source>
</evidence>
<dbReference type="GO" id="GO:0005840">
    <property type="term" value="C:ribosome"/>
    <property type="evidence" value="ECO:0007669"/>
    <property type="project" value="UniProtKB-KW"/>
</dbReference>
<dbReference type="GO" id="GO:0005743">
    <property type="term" value="C:mitochondrial inner membrane"/>
    <property type="evidence" value="ECO:0007669"/>
    <property type="project" value="UniProtKB-ARBA"/>
</dbReference>
<comment type="caution">
    <text evidence="8">The sequence shown here is derived from an EMBL/GenBank/DDBJ whole genome shotgun (WGS) entry which is preliminary data.</text>
</comment>
<dbReference type="PANTHER" id="PTHR12899:SF3">
    <property type="entry name" value="LARGE RIBOSOMAL SUBUNIT PROTEIN UL18M"/>
    <property type="match status" value="1"/>
</dbReference>
<keyword evidence="9" id="KW-1185">Reference proteome</keyword>
<dbReference type="OrthoDB" id="1932324at2759"/>
<evidence type="ECO:0000256" key="7">
    <source>
        <dbReference type="ARBA" id="ARBA00082661"/>
    </source>
</evidence>
<evidence type="ECO:0000313" key="9">
    <source>
        <dbReference type="Proteomes" id="UP000494165"/>
    </source>
</evidence>
<dbReference type="CDD" id="cd00432">
    <property type="entry name" value="Ribosomal_L18_L5e"/>
    <property type="match status" value="1"/>
</dbReference>
<accession>A0A8S1BMP0</accession>
<dbReference type="FunFam" id="3.30.420.80:FF:000005">
    <property type="entry name" value="39S ribosomal protein L18, mitochondrial"/>
    <property type="match status" value="1"/>
</dbReference>
<evidence type="ECO:0000256" key="6">
    <source>
        <dbReference type="ARBA" id="ARBA00069051"/>
    </source>
</evidence>
<keyword evidence="4" id="KW-0496">Mitochondrion</keyword>
<dbReference type="GO" id="GO:0003735">
    <property type="term" value="F:structural constituent of ribosome"/>
    <property type="evidence" value="ECO:0007669"/>
    <property type="project" value="InterPro"/>
</dbReference>
<reference evidence="8 9" key="1">
    <citation type="submission" date="2020-04" db="EMBL/GenBank/DDBJ databases">
        <authorList>
            <person name="Alioto T."/>
            <person name="Alioto T."/>
            <person name="Gomez Garrido J."/>
        </authorList>
    </citation>
    <scope>NUCLEOTIDE SEQUENCE [LARGE SCALE GENOMIC DNA]</scope>
</reference>
<dbReference type="SUPFAM" id="SSF53137">
    <property type="entry name" value="Translational machinery components"/>
    <property type="match status" value="1"/>
</dbReference>
<dbReference type="GO" id="GO:1990904">
    <property type="term" value="C:ribonucleoprotein complex"/>
    <property type="evidence" value="ECO:0007669"/>
    <property type="project" value="UniProtKB-KW"/>
</dbReference>
<keyword evidence="3" id="KW-0689">Ribosomal protein</keyword>
<comment type="similarity">
    <text evidence="2">Belongs to the universal ribosomal protein uL18 family.</text>
</comment>
<organism evidence="8 9">
    <name type="scientific">Cloeon dipterum</name>
    <dbReference type="NCBI Taxonomy" id="197152"/>
    <lineage>
        <taxon>Eukaryota</taxon>
        <taxon>Metazoa</taxon>
        <taxon>Ecdysozoa</taxon>
        <taxon>Arthropoda</taxon>
        <taxon>Hexapoda</taxon>
        <taxon>Insecta</taxon>
        <taxon>Pterygota</taxon>
        <taxon>Palaeoptera</taxon>
        <taxon>Ephemeroptera</taxon>
        <taxon>Pisciforma</taxon>
        <taxon>Baetidae</taxon>
        <taxon>Cloeon</taxon>
    </lineage>
</organism>
<protein>
    <recommendedName>
        <fullName evidence="6">Large ribosomal subunit protein uL18m</fullName>
    </recommendedName>
    <alternativeName>
        <fullName evidence="7">39S ribosomal protein L18, mitochondrial</fullName>
    </alternativeName>
</protein>
<dbReference type="InterPro" id="IPR057268">
    <property type="entry name" value="Ribosomal_L18"/>
</dbReference>
<sequence length="192" mass="22073">MSILNIRQVCPLARIALQRIATADFATTSAPVPKEKVEVSQVVHNRNPRNLERLRIAWKPQGYHLESPGRSYWHKLVLTSSSRFISARVVHFTGKVVVEASTNEWCIKKHLYNTKDVSAYQNLAKVLARRCLEFGLIEMESDFKDVDPETKVGKFAKIIEEEGITLSEPKRYLPAYPFHQTRPEKPWVVTED</sequence>
<dbReference type="InterPro" id="IPR036967">
    <property type="entry name" value="Ribosomal_uS11_sf"/>
</dbReference>
<dbReference type="Proteomes" id="UP000494165">
    <property type="component" value="Unassembled WGS sequence"/>
</dbReference>
<dbReference type="EMBL" id="CADEPI010000003">
    <property type="protein sequence ID" value="CAB3360632.1"/>
    <property type="molecule type" value="Genomic_DNA"/>
</dbReference>
<dbReference type="PANTHER" id="PTHR12899">
    <property type="entry name" value="39S RIBOSOMAL PROTEIN L18, MITOCHONDRIAL"/>
    <property type="match status" value="1"/>
</dbReference>
<evidence type="ECO:0000256" key="3">
    <source>
        <dbReference type="ARBA" id="ARBA00022980"/>
    </source>
</evidence>
<evidence type="ECO:0000256" key="5">
    <source>
        <dbReference type="ARBA" id="ARBA00023274"/>
    </source>
</evidence>
<comment type="subcellular location">
    <subcellularLocation>
        <location evidence="1">Mitochondrion</location>
    </subcellularLocation>
</comment>
<evidence type="ECO:0000256" key="2">
    <source>
        <dbReference type="ARBA" id="ARBA00007116"/>
    </source>
</evidence>
<evidence type="ECO:0000256" key="1">
    <source>
        <dbReference type="ARBA" id="ARBA00004173"/>
    </source>
</evidence>
<dbReference type="InterPro" id="IPR005484">
    <property type="entry name" value="Ribosomal_uL18_bac/plant/anim"/>
</dbReference>
<proteinExistence type="inferred from homology"/>
<name>A0A8S1BMP0_9INSE</name>
<gene>
    <name evidence="8" type="ORF">CLODIP_2_CD08926</name>
</gene>
<dbReference type="GO" id="GO:0006412">
    <property type="term" value="P:translation"/>
    <property type="evidence" value="ECO:0007669"/>
    <property type="project" value="InterPro"/>
</dbReference>
<dbReference type="Gene3D" id="3.30.420.80">
    <property type="entry name" value="Ribosomal protein S11"/>
    <property type="match status" value="1"/>
</dbReference>
<dbReference type="AlphaFoldDB" id="A0A8S1BMP0"/>